<dbReference type="Proteomes" id="UP001230504">
    <property type="component" value="Unassembled WGS sequence"/>
</dbReference>
<dbReference type="GeneID" id="85441785"/>
<accession>A0AAD8Q2I0</accession>
<comment type="caution">
    <text evidence="1">The sequence shown here is derived from an EMBL/GenBank/DDBJ whole genome shotgun (WGS) entry which is preliminary data.</text>
</comment>
<reference evidence="1" key="1">
    <citation type="submission" date="2021-06" db="EMBL/GenBank/DDBJ databases">
        <title>Comparative genomics, transcriptomics and evolutionary studies reveal genomic signatures of adaptation to plant cell wall in hemibiotrophic fungi.</title>
        <authorList>
            <consortium name="DOE Joint Genome Institute"/>
            <person name="Baroncelli R."/>
            <person name="Diaz J.F."/>
            <person name="Benocci T."/>
            <person name="Peng M."/>
            <person name="Battaglia E."/>
            <person name="Haridas S."/>
            <person name="Andreopoulos W."/>
            <person name="Labutti K."/>
            <person name="Pangilinan J."/>
            <person name="Floch G.L."/>
            <person name="Makela M.R."/>
            <person name="Henrissat B."/>
            <person name="Grigoriev I.V."/>
            <person name="Crouch J.A."/>
            <person name="De Vries R.P."/>
            <person name="Sukno S.A."/>
            <person name="Thon M.R."/>
        </authorList>
    </citation>
    <scope>NUCLEOTIDE SEQUENCE</scope>
    <source>
        <strain evidence="1">CBS 125086</strain>
    </source>
</reference>
<dbReference type="RefSeq" id="XP_060415441.1">
    <property type="nucleotide sequence ID" value="XM_060557545.1"/>
</dbReference>
<gene>
    <name evidence="1" type="ORF">LY79DRAFT_550182</name>
</gene>
<organism evidence="1 2">
    <name type="scientific">Colletotrichum navitas</name>
    <dbReference type="NCBI Taxonomy" id="681940"/>
    <lineage>
        <taxon>Eukaryota</taxon>
        <taxon>Fungi</taxon>
        <taxon>Dikarya</taxon>
        <taxon>Ascomycota</taxon>
        <taxon>Pezizomycotina</taxon>
        <taxon>Sordariomycetes</taxon>
        <taxon>Hypocreomycetidae</taxon>
        <taxon>Glomerellales</taxon>
        <taxon>Glomerellaceae</taxon>
        <taxon>Colletotrichum</taxon>
        <taxon>Colletotrichum graminicola species complex</taxon>
    </lineage>
</organism>
<sequence length="65" mass="6983">MYVAVRVLVPAMLGVWDGIGRLPAVVVVPGLVWAISTWSTTKETHARAGDFCCDKGREWSAPAPS</sequence>
<evidence type="ECO:0000313" key="2">
    <source>
        <dbReference type="Proteomes" id="UP001230504"/>
    </source>
</evidence>
<name>A0AAD8Q2I0_9PEZI</name>
<dbReference type="EMBL" id="JAHLJV010000021">
    <property type="protein sequence ID" value="KAK1594220.1"/>
    <property type="molecule type" value="Genomic_DNA"/>
</dbReference>
<keyword evidence="2" id="KW-1185">Reference proteome</keyword>
<dbReference type="AlphaFoldDB" id="A0AAD8Q2I0"/>
<evidence type="ECO:0000313" key="1">
    <source>
        <dbReference type="EMBL" id="KAK1594220.1"/>
    </source>
</evidence>
<protein>
    <submittedName>
        <fullName evidence="1">Uncharacterized protein</fullName>
    </submittedName>
</protein>
<proteinExistence type="predicted"/>